<keyword evidence="5" id="KW-1185">Reference proteome</keyword>
<dbReference type="Proteomes" id="UP001162156">
    <property type="component" value="Unassembled WGS sequence"/>
</dbReference>
<feature type="region of interest" description="Disordered" evidence="2">
    <location>
        <begin position="612"/>
        <end position="633"/>
    </location>
</feature>
<organism evidence="4 5">
    <name type="scientific">Rhamnusium bicolor</name>
    <dbReference type="NCBI Taxonomy" id="1586634"/>
    <lineage>
        <taxon>Eukaryota</taxon>
        <taxon>Metazoa</taxon>
        <taxon>Ecdysozoa</taxon>
        <taxon>Arthropoda</taxon>
        <taxon>Hexapoda</taxon>
        <taxon>Insecta</taxon>
        <taxon>Pterygota</taxon>
        <taxon>Neoptera</taxon>
        <taxon>Endopterygota</taxon>
        <taxon>Coleoptera</taxon>
        <taxon>Polyphaga</taxon>
        <taxon>Cucujiformia</taxon>
        <taxon>Chrysomeloidea</taxon>
        <taxon>Cerambycidae</taxon>
        <taxon>Lepturinae</taxon>
        <taxon>Rhagiini</taxon>
        <taxon>Rhamnusium</taxon>
    </lineage>
</organism>
<feature type="compositionally biased region" description="Polar residues" evidence="2">
    <location>
        <begin position="123"/>
        <end position="149"/>
    </location>
</feature>
<evidence type="ECO:0000256" key="1">
    <source>
        <dbReference type="PROSITE-ProRule" id="PRU00497"/>
    </source>
</evidence>
<feature type="compositionally biased region" description="Polar residues" evidence="2">
    <location>
        <begin position="613"/>
        <end position="633"/>
    </location>
</feature>
<evidence type="ECO:0000313" key="4">
    <source>
        <dbReference type="EMBL" id="KAJ8970464.1"/>
    </source>
</evidence>
<keyword evidence="3" id="KW-0732">Signal</keyword>
<dbReference type="EMBL" id="JANEYF010000349">
    <property type="protein sequence ID" value="KAJ8970464.1"/>
    <property type="molecule type" value="Genomic_DNA"/>
</dbReference>
<dbReference type="AlphaFoldDB" id="A0AAV8ZUV9"/>
<gene>
    <name evidence="4" type="ORF">NQ314_001216</name>
</gene>
<dbReference type="PROSITE" id="PS51155">
    <property type="entry name" value="CHIT_BIND_RR_2"/>
    <property type="match status" value="1"/>
</dbReference>
<dbReference type="InterPro" id="IPR050468">
    <property type="entry name" value="Cuticle_Struct_Prot"/>
</dbReference>
<feature type="compositionally biased region" description="Basic residues" evidence="2">
    <location>
        <begin position="717"/>
        <end position="726"/>
    </location>
</feature>
<dbReference type="InterPro" id="IPR000618">
    <property type="entry name" value="Insect_cuticle"/>
</dbReference>
<evidence type="ECO:0000313" key="5">
    <source>
        <dbReference type="Proteomes" id="UP001162156"/>
    </source>
</evidence>
<dbReference type="Pfam" id="PF00379">
    <property type="entry name" value="Chitin_bind_4"/>
    <property type="match status" value="1"/>
</dbReference>
<feature type="region of interest" description="Disordered" evidence="2">
    <location>
        <begin position="107"/>
        <end position="149"/>
    </location>
</feature>
<dbReference type="PANTHER" id="PTHR10380:SF209">
    <property type="match status" value="1"/>
</dbReference>
<evidence type="ECO:0000256" key="2">
    <source>
        <dbReference type="SAM" id="MobiDB-lite"/>
    </source>
</evidence>
<dbReference type="GO" id="GO:0008010">
    <property type="term" value="F:structural constituent of chitin-based larval cuticle"/>
    <property type="evidence" value="ECO:0007669"/>
    <property type="project" value="TreeGrafter"/>
</dbReference>
<dbReference type="GO" id="GO:0062129">
    <property type="term" value="C:chitin-based extracellular matrix"/>
    <property type="evidence" value="ECO:0007669"/>
    <property type="project" value="TreeGrafter"/>
</dbReference>
<feature type="region of interest" description="Disordered" evidence="2">
    <location>
        <begin position="154"/>
        <end position="173"/>
    </location>
</feature>
<feature type="signal peptide" evidence="3">
    <location>
        <begin position="1"/>
        <end position="22"/>
    </location>
</feature>
<sequence length="735" mass="84015">MANFKQITLCLFLFILSNTTYGIEPETETKDEKEELVESESKDGKLEIIKRIKKINDDGSYTIGYEADDGSFKIESRDVLGHIKGTYGFLDDEGQIKRVSYSTSNSSEIITKPESPSVVQRIPNKNKTTSTKRPITTQSTPASTSNTVVQSIARRRATSTSTTSTSTTTQKPNYSDVINVSSRTTSRPNQVTYTSAPPRVLLQGRPSVSSTVAMHTHTIKSEGQLIRPEIVTVRPTELPLYRRLALKHLEDDKPVTEDSEPEVRGNILRRQLSQENTREYNLQEHLYSLQQSLGHDATDVYSASVTTGTPRPLFTTTNRPRAIPISTTASTPEAVPRPTVRYPLNYHRNVLQDLERNTPEYTQETTTNQPVNLQSTPTPVPVVQIPANRVENQEPLVAIKHPFQRGTILVPLSQLQGRIIPIENMREIDDAQKEYDSQSEQYFRETTTKSDVAEFEQQRAVVRRLPPPQLRPMPVQVDENGFIREVPRHGSSSYPIPVPITPAPRYNTNNVENDVDNIEPPVSIRDFQKLLQQLVIRQSRLERISALSRQPQIYSQPTQRYKSVYSHPNAYILQKESVTAQNGPVQFIQQRPEQNTVQQRLRPRQFFEVAAEQQPQAVRHQSQNTYEGQYDPQSYVPNRRVARLLPSASQRQQDVREEYLPPDVREMLLLRMLQLAINPSLPVDSESMELPAESALFKRMPMRNVEILGEEEEPERPKRRPERTKRYRESEIDYE</sequence>
<protein>
    <submittedName>
        <fullName evidence="4">Uncharacterized protein</fullName>
    </submittedName>
</protein>
<keyword evidence="1" id="KW-0193">Cuticle</keyword>
<proteinExistence type="predicted"/>
<feature type="region of interest" description="Disordered" evidence="2">
    <location>
        <begin position="704"/>
        <end position="735"/>
    </location>
</feature>
<accession>A0AAV8ZUV9</accession>
<dbReference type="PANTHER" id="PTHR10380">
    <property type="entry name" value="CUTICLE PROTEIN"/>
    <property type="match status" value="1"/>
</dbReference>
<comment type="caution">
    <text evidence="4">The sequence shown here is derived from an EMBL/GenBank/DDBJ whole genome shotgun (WGS) entry which is preliminary data.</text>
</comment>
<evidence type="ECO:0000256" key="3">
    <source>
        <dbReference type="SAM" id="SignalP"/>
    </source>
</evidence>
<name>A0AAV8ZUV9_9CUCU</name>
<feature type="compositionally biased region" description="Low complexity" evidence="2">
    <location>
        <begin position="158"/>
        <end position="169"/>
    </location>
</feature>
<feature type="chain" id="PRO_5043967492" evidence="3">
    <location>
        <begin position="23"/>
        <end position="735"/>
    </location>
</feature>
<reference evidence="4" key="1">
    <citation type="journal article" date="2023" name="Insect Mol. Biol.">
        <title>Genome sequencing provides insights into the evolution of gene families encoding plant cell wall-degrading enzymes in longhorned beetles.</title>
        <authorList>
            <person name="Shin N.R."/>
            <person name="Okamura Y."/>
            <person name="Kirsch R."/>
            <person name="Pauchet Y."/>
        </authorList>
    </citation>
    <scope>NUCLEOTIDE SEQUENCE</scope>
    <source>
        <strain evidence="4">RBIC_L_NR</strain>
    </source>
</reference>